<feature type="transmembrane region" description="Helical" evidence="1">
    <location>
        <begin position="6"/>
        <end position="27"/>
    </location>
</feature>
<keyword evidence="3" id="KW-1185">Reference proteome</keyword>
<evidence type="ECO:0000313" key="2">
    <source>
        <dbReference type="EMBL" id="TDG67537.1"/>
    </source>
</evidence>
<gene>
    <name evidence="2" type="ORF">C5L23_001336</name>
</gene>
<keyword evidence="1" id="KW-0812">Transmembrane</keyword>
<keyword evidence="1" id="KW-0472">Membrane</keyword>
<dbReference type="EMBL" id="PUFI01000015">
    <property type="protein sequence ID" value="TDG67537.1"/>
    <property type="molecule type" value="Genomic_DNA"/>
</dbReference>
<reference evidence="2 3" key="1">
    <citation type="journal article" date="2019" name="Appl. Microbiol. Biotechnol.">
        <title>Uncovering carbohydrate metabolism through a genotype-phenotype association study of 56 lactic acid bacteria genomes.</title>
        <authorList>
            <person name="Buron-Moles G."/>
            <person name="Chailyan A."/>
            <person name="Dolejs I."/>
            <person name="Forster J."/>
            <person name="Miks M.H."/>
        </authorList>
    </citation>
    <scope>NUCLEOTIDE SEQUENCE [LARGE SCALE GENOMIC DNA]</scope>
    <source>
        <strain evidence="2 3">ATCC 700006</strain>
    </source>
</reference>
<protein>
    <submittedName>
        <fullName evidence="2">Uncharacterized protein</fullName>
    </submittedName>
</protein>
<accession>A0A4R5N6X4</accession>
<sequence>MINFTLLLVALVLILIGTVFTVIFVFVQDKYLTYKILLESFTGWLPSKKVAKSELMYQIINDSLYKEVIKINQHKTSQIEKDFEISNEAAKELKSLSAKLNRTKNKDKQELLSRDVIKKYLIGVDNVTDNLISAVSVFSNKMMVDLYKLLEQRAKIPDKKIGEQIATDVQILKMLDNIFPKNPVMRNILIDQIEKIKDNSYVNKDADFSTIQLTHNIDSKKLLINLIDMKYNNKGQSLGFNS</sequence>
<dbReference type="RefSeq" id="WP_133264540.1">
    <property type="nucleotide sequence ID" value="NZ_JAGYGP010000001.1"/>
</dbReference>
<keyword evidence="1" id="KW-1133">Transmembrane helix</keyword>
<dbReference type="AlphaFoldDB" id="A0A4R5N6X4"/>
<organism evidence="2 3">
    <name type="scientific">Leuconostoc fallax</name>
    <dbReference type="NCBI Taxonomy" id="1251"/>
    <lineage>
        <taxon>Bacteria</taxon>
        <taxon>Bacillati</taxon>
        <taxon>Bacillota</taxon>
        <taxon>Bacilli</taxon>
        <taxon>Lactobacillales</taxon>
        <taxon>Lactobacillaceae</taxon>
        <taxon>Leuconostoc</taxon>
    </lineage>
</organism>
<comment type="caution">
    <text evidence="2">The sequence shown here is derived from an EMBL/GenBank/DDBJ whole genome shotgun (WGS) entry which is preliminary data.</text>
</comment>
<proteinExistence type="predicted"/>
<name>A0A4R5N6X4_9LACO</name>
<evidence type="ECO:0000313" key="3">
    <source>
        <dbReference type="Proteomes" id="UP000295681"/>
    </source>
</evidence>
<evidence type="ECO:0000256" key="1">
    <source>
        <dbReference type="SAM" id="Phobius"/>
    </source>
</evidence>
<dbReference type="Proteomes" id="UP000295681">
    <property type="component" value="Unassembled WGS sequence"/>
</dbReference>
<dbReference type="STRING" id="907931.GCA_000165675_01483"/>